<dbReference type="STRING" id="1348632.GCA_001591745_01658"/>
<reference evidence="10 11" key="1">
    <citation type="submission" date="2014-12" db="EMBL/GenBank/DDBJ databases">
        <title>Draft genome sequences of 10 type strains of Lactococcus.</title>
        <authorList>
            <person name="Sun Z."/>
            <person name="Zhong Z."/>
            <person name="Liu W."/>
            <person name="Zhang W."/>
            <person name="Zhang H."/>
        </authorList>
    </citation>
    <scope>NUCLEOTIDE SEQUENCE [LARGE SCALE GENOMIC DNA]</scope>
    <source>
        <strain evidence="10 11">DSM 20686</strain>
    </source>
</reference>
<feature type="domain" description="Glycosyl transferase family 1" evidence="8">
    <location>
        <begin position="272"/>
        <end position="419"/>
    </location>
</feature>
<keyword evidence="4 7" id="KW-0328">Glycosyltransferase</keyword>
<proteinExistence type="inferred from homology"/>
<dbReference type="Proteomes" id="UP000242246">
    <property type="component" value="Unassembled WGS sequence"/>
</dbReference>
<dbReference type="Gene3D" id="3.40.50.2000">
    <property type="entry name" value="Glycogen Phosphorylase B"/>
    <property type="match status" value="2"/>
</dbReference>
<dbReference type="InterPro" id="IPR013534">
    <property type="entry name" value="Starch_synth_cat_dom"/>
</dbReference>
<dbReference type="NCBIfam" id="TIGR02095">
    <property type="entry name" value="glgA"/>
    <property type="match status" value="1"/>
</dbReference>
<dbReference type="GO" id="GO:0004373">
    <property type="term" value="F:alpha-1,4-glucan glucosyltransferase (UDP-glucose donor) activity"/>
    <property type="evidence" value="ECO:0007669"/>
    <property type="project" value="InterPro"/>
</dbReference>
<dbReference type="NCBIfam" id="NF001898">
    <property type="entry name" value="PRK00654.1-1"/>
    <property type="match status" value="1"/>
</dbReference>
<comment type="function">
    <text evidence="2 7">Synthesizes alpha-1,4-glucan chains using ADP-glucose.</text>
</comment>
<dbReference type="InterPro" id="IPR001296">
    <property type="entry name" value="Glyco_trans_1"/>
</dbReference>
<dbReference type="InterPro" id="IPR011835">
    <property type="entry name" value="GS/SS"/>
</dbReference>
<evidence type="ECO:0000259" key="8">
    <source>
        <dbReference type="Pfam" id="PF00534"/>
    </source>
</evidence>
<evidence type="ECO:0000256" key="5">
    <source>
        <dbReference type="ARBA" id="ARBA00022679"/>
    </source>
</evidence>
<feature type="domain" description="Starch synthase catalytic" evidence="9">
    <location>
        <begin position="1"/>
        <end position="217"/>
    </location>
</feature>
<sequence>MIGALPKALHQQSDVEIRVILPYYKKVAEKYGQQVTDVFWTFIQVGWRWQYVGIKQIVVEGVTFYFVDNGDYFTNRDEVYGYADDAERFAYFQLAILEVIERLEFVPDILHANDYHTALLPFLIKEKYHWRQDFSAIKTVLTIHNIEFQGQYDKGILPDFFGMGTERYEDGTVRMAGCFNWLKTGILYADQVTTVSPTYAQEIQTTEFGKGLDGILRMVSGKLSGLINGIDTTLYDPMTDEHLVAHFNATDLSGKAVNKASLQKRMGLPVDADIPLIGIVSRLTYQKGFNLVVDEMENLLQKNIQIVLLGTGDPKFESDFAYFSQLYPEKIAAKITFNLELAQMIYAGSDLFLMPSAFEPCGLSQMMSMRYGTLPVVHEIGGLKDTVVAYNQFDGSGTGFSFANFSGYQLVQTLFYALSIYENEPNTWRNLQKQAMTTDFSWDSASLNYLTLYQKLLA</sequence>
<dbReference type="CDD" id="cd03791">
    <property type="entry name" value="GT5_Glycogen_synthase_DULL1-like"/>
    <property type="match status" value="1"/>
</dbReference>
<keyword evidence="6 7" id="KW-0320">Glycogen biosynthesis</keyword>
<dbReference type="PANTHER" id="PTHR45825">
    <property type="entry name" value="GRANULE-BOUND STARCH SYNTHASE 1, CHLOROPLASTIC/AMYLOPLASTIC"/>
    <property type="match status" value="1"/>
</dbReference>
<dbReference type="Pfam" id="PF00534">
    <property type="entry name" value="Glycos_transf_1"/>
    <property type="match status" value="1"/>
</dbReference>
<dbReference type="GO" id="GO:0009011">
    <property type="term" value="F:alpha-1,4-glucan glucosyltransferase (ADP-glucose donor) activity"/>
    <property type="evidence" value="ECO:0007669"/>
    <property type="project" value="UniProtKB-UniRule"/>
</dbReference>
<keyword evidence="5 7" id="KW-0808">Transferase</keyword>
<dbReference type="PANTHER" id="PTHR45825:SF11">
    <property type="entry name" value="ALPHA AMYLASE DOMAIN-CONTAINING PROTEIN"/>
    <property type="match status" value="1"/>
</dbReference>
<evidence type="ECO:0000256" key="4">
    <source>
        <dbReference type="ARBA" id="ARBA00022676"/>
    </source>
</evidence>
<organism evidence="10 11">
    <name type="scientific">Pseudolactococcus plantarum</name>
    <dbReference type="NCBI Taxonomy" id="1365"/>
    <lineage>
        <taxon>Bacteria</taxon>
        <taxon>Bacillati</taxon>
        <taxon>Bacillota</taxon>
        <taxon>Bacilli</taxon>
        <taxon>Lactobacillales</taxon>
        <taxon>Streptococcaceae</taxon>
        <taxon>Pseudolactococcus</taxon>
    </lineage>
</organism>
<comment type="pathway">
    <text evidence="7">Glycan biosynthesis; glycogen biosynthesis.</text>
</comment>
<comment type="caution">
    <text evidence="7">Lacks conserved residue(s) required for the propagation of feature annotation.</text>
</comment>
<evidence type="ECO:0000256" key="3">
    <source>
        <dbReference type="ARBA" id="ARBA00010281"/>
    </source>
</evidence>
<comment type="catalytic activity">
    <reaction evidence="1 7">
        <text>[(1-&gt;4)-alpha-D-glucosyl](n) + ADP-alpha-D-glucose = [(1-&gt;4)-alpha-D-glucosyl](n+1) + ADP + H(+)</text>
        <dbReference type="Rhea" id="RHEA:18189"/>
        <dbReference type="Rhea" id="RHEA-COMP:9584"/>
        <dbReference type="Rhea" id="RHEA-COMP:9587"/>
        <dbReference type="ChEBI" id="CHEBI:15378"/>
        <dbReference type="ChEBI" id="CHEBI:15444"/>
        <dbReference type="ChEBI" id="CHEBI:57498"/>
        <dbReference type="ChEBI" id="CHEBI:456216"/>
        <dbReference type="EC" id="2.4.1.21"/>
    </reaction>
</comment>
<comment type="similarity">
    <text evidence="3 7">Belongs to the glycosyltransferase 1 family. Bacterial/plant glycogen synthase subfamily.</text>
</comment>
<dbReference type="EMBL" id="JXJX01000002">
    <property type="protein sequence ID" value="PCS07912.1"/>
    <property type="molecule type" value="Genomic_DNA"/>
</dbReference>
<evidence type="ECO:0000256" key="6">
    <source>
        <dbReference type="ARBA" id="ARBA00023056"/>
    </source>
</evidence>
<evidence type="ECO:0000256" key="7">
    <source>
        <dbReference type="HAMAP-Rule" id="MF_00484"/>
    </source>
</evidence>
<dbReference type="SUPFAM" id="SSF53756">
    <property type="entry name" value="UDP-Glycosyltransferase/glycogen phosphorylase"/>
    <property type="match status" value="1"/>
</dbReference>
<dbReference type="EC" id="2.4.1.21" evidence="7"/>
<gene>
    <name evidence="7" type="primary">glgA</name>
    <name evidence="10" type="ORF">RU87_GL000648</name>
</gene>
<protein>
    <recommendedName>
        <fullName evidence="7">Glycogen synthase</fullName>
        <ecNumber evidence="7">2.4.1.21</ecNumber>
    </recommendedName>
    <alternativeName>
        <fullName evidence="7">Starch [bacterial glycogen] synthase</fullName>
    </alternativeName>
</protein>
<evidence type="ECO:0000256" key="2">
    <source>
        <dbReference type="ARBA" id="ARBA00002764"/>
    </source>
</evidence>
<dbReference type="Pfam" id="PF08323">
    <property type="entry name" value="Glyco_transf_5"/>
    <property type="match status" value="1"/>
</dbReference>
<comment type="caution">
    <text evidence="10">The sequence shown here is derived from an EMBL/GenBank/DDBJ whole genome shotgun (WGS) entry which is preliminary data.</text>
</comment>
<keyword evidence="11" id="KW-1185">Reference proteome</keyword>
<dbReference type="GO" id="GO:0005978">
    <property type="term" value="P:glycogen biosynthetic process"/>
    <property type="evidence" value="ECO:0007669"/>
    <property type="project" value="UniProtKB-UniRule"/>
</dbReference>
<dbReference type="UniPathway" id="UPA00164"/>
<evidence type="ECO:0000256" key="1">
    <source>
        <dbReference type="ARBA" id="ARBA00001478"/>
    </source>
</evidence>
<evidence type="ECO:0000313" key="10">
    <source>
        <dbReference type="EMBL" id="PCS07912.1"/>
    </source>
</evidence>
<evidence type="ECO:0000259" key="9">
    <source>
        <dbReference type="Pfam" id="PF08323"/>
    </source>
</evidence>
<accession>A0A2A5S387</accession>
<name>A0A2A5S387_9LACT</name>
<dbReference type="HAMAP" id="MF_00484">
    <property type="entry name" value="Glycogen_synth"/>
    <property type="match status" value="1"/>
</dbReference>
<dbReference type="AlphaFoldDB" id="A0A2A5S387"/>
<evidence type="ECO:0000313" key="11">
    <source>
        <dbReference type="Proteomes" id="UP000242246"/>
    </source>
</evidence>